<comment type="caution">
    <text evidence="7">The sequence shown here is derived from an EMBL/GenBank/DDBJ whole genome shotgun (WGS) entry which is preliminary data.</text>
</comment>
<gene>
    <name evidence="7" type="ORF">LCGC14_2575790</name>
</gene>
<keyword evidence="4" id="KW-0249">Electron transport</keyword>
<accession>A0A0F9D8N5</accession>
<dbReference type="GO" id="GO:0046872">
    <property type="term" value="F:metal ion binding"/>
    <property type="evidence" value="ECO:0007669"/>
    <property type="project" value="UniProtKB-KW"/>
</dbReference>
<name>A0A0F9D8N5_9ZZZZ</name>
<dbReference type="AlphaFoldDB" id="A0A0F9D8N5"/>
<dbReference type="SUPFAM" id="SSF46626">
    <property type="entry name" value="Cytochrome c"/>
    <property type="match status" value="2"/>
</dbReference>
<feature type="domain" description="Cytochrome c" evidence="6">
    <location>
        <begin position="97"/>
        <end position="177"/>
    </location>
</feature>
<dbReference type="PROSITE" id="PS51007">
    <property type="entry name" value="CYTC"/>
    <property type="match status" value="2"/>
</dbReference>
<dbReference type="PANTHER" id="PTHR37823:SF4">
    <property type="entry name" value="MENAQUINOL-CYTOCHROME C REDUCTASE CYTOCHROME B_C SUBUNIT"/>
    <property type="match status" value="1"/>
</dbReference>
<keyword evidence="3" id="KW-0479">Metal-binding</keyword>
<dbReference type="InterPro" id="IPR009056">
    <property type="entry name" value="Cyt_c-like_dom"/>
</dbReference>
<reference evidence="7" key="1">
    <citation type="journal article" date="2015" name="Nature">
        <title>Complex archaea that bridge the gap between prokaryotes and eukaryotes.</title>
        <authorList>
            <person name="Spang A."/>
            <person name="Saw J.H."/>
            <person name="Jorgensen S.L."/>
            <person name="Zaremba-Niedzwiedzka K."/>
            <person name="Martijn J."/>
            <person name="Lind A.E."/>
            <person name="van Eijk R."/>
            <person name="Schleper C."/>
            <person name="Guy L."/>
            <person name="Ettema T.J."/>
        </authorList>
    </citation>
    <scope>NUCLEOTIDE SEQUENCE</scope>
</reference>
<proteinExistence type="predicted"/>
<evidence type="ECO:0000259" key="6">
    <source>
        <dbReference type="PROSITE" id="PS51007"/>
    </source>
</evidence>
<dbReference type="EMBL" id="LAZR01042875">
    <property type="protein sequence ID" value="KKL08448.1"/>
    <property type="molecule type" value="Genomic_DNA"/>
</dbReference>
<organism evidence="7">
    <name type="scientific">marine sediment metagenome</name>
    <dbReference type="NCBI Taxonomy" id="412755"/>
    <lineage>
        <taxon>unclassified sequences</taxon>
        <taxon>metagenomes</taxon>
        <taxon>ecological metagenomes</taxon>
    </lineage>
</organism>
<evidence type="ECO:0000256" key="1">
    <source>
        <dbReference type="ARBA" id="ARBA00022448"/>
    </source>
</evidence>
<dbReference type="GO" id="GO:0009055">
    <property type="term" value="F:electron transfer activity"/>
    <property type="evidence" value="ECO:0007669"/>
    <property type="project" value="InterPro"/>
</dbReference>
<dbReference type="InterPro" id="IPR051811">
    <property type="entry name" value="Cytochrome_c550/c551-like"/>
</dbReference>
<sequence>LLKGAQVFASKCAGCHKPDGSGGFGPNLQDNVWLGKEGDITDERLVEIISKGTGKGMPPWTGVITDEDINELVGHIRSISSGSSGSSANSEDSGASVQKVSGASVFADKCAGCHKPDGSGGFGPNLTDNVWLGKEGDITGDRLKEIVSKGTGKGMPTFGDILSRDELDAVVSHIMGL</sequence>
<dbReference type="InterPro" id="IPR036909">
    <property type="entry name" value="Cyt_c-like_dom_sf"/>
</dbReference>
<keyword evidence="1" id="KW-0813">Transport</keyword>
<evidence type="ECO:0000256" key="4">
    <source>
        <dbReference type="ARBA" id="ARBA00022982"/>
    </source>
</evidence>
<dbReference type="Pfam" id="PF13442">
    <property type="entry name" value="Cytochrome_CBB3"/>
    <property type="match status" value="2"/>
</dbReference>
<dbReference type="GO" id="GO:0020037">
    <property type="term" value="F:heme binding"/>
    <property type="evidence" value="ECO:0007669"/>
    <property type="project" value="InterPro"/>
</dbReference>
<evidence type="ECO:0000256" key="2">
    <source>
        <dbReference type="ARBA" id="ARBA00022617"/>
    </source>
</evidence>
<feature type="domain" description="Cytochrome c" evidence="6">
    <location>
        <begin position="1"/>
        <end position="80"/>
    </location>
</feature>
<evidence type="ECO:0000256" key="3">
    <source>
        <dbReference type="ARBA" id="ARBA00022723"/>
    </source>
</evidence>
<evidence type="ECO:0000256" key="5">
    <source>
        <dbReference type="ARBA" id="ARBA00023004"/>
    </source>
</evidence>
<protein>
    <recommendedName>
        <fullName evidence="6">Cytochrome c domain-containing protein</fullName>
    </recommendedName>
</protein>
<feature type="non-terminal residue" evidence="7">
    <location>
        <position position="1"/>
    </location>
</feature>
<keyword evidence="2" id="KW-0349">Heme</keyword>
<keyword evidence="5" id="KW-0408">Iron</keyword>
<dbReference type="Gene3D" id="1.10.760.10">
    <property type="entry name" value="Cytochrome c-like domain"/>
    <property type="match status" value="2"/>
</dbReference>
<dbReference type="PANTHER" id="PTHR37823">
    <property type="entry name" value="CYTOCHROME C-553-LIKE"/>
    <property type="match status" value="1"/>
</dbReference>
<evidence type="ECO:0000313" key="7">
    <source>
        <dbReference type="EMBL" id="KKL08448.1"/>
    </source>
</evidence>